<dbReference type="PANTHER" id="PTHR23155:SF1062">
    <property type="entry name" value="OS11G0579400 PROTEIN"/>
    <property type="match status" value="1"/>
</dbReference>
<dbReference type="SUPFAM" id="SSF52058">
    <property type="entry name" value="L domain-like"/>
    <property type="match status" value="1"/>
</dbReference>
<feature type="domain" description="Disease resistance N-terminal" evidence="7">
    <location>
        <begin position="8"/>
        <end position="88"/>
    </location>
</feature>
<dbReference type="CDD" id="cd14798">
    <property type="entry name" value="RX-CC_like"/>
    <property type="match status" value="1"/>
</dbReference>
<organism evidence="10">
    <name type="scientific">Triticum urartu</name>
    <name type="common">Red wild einkorn</name>
    <name type="synonym">Crithodium urartu</name>
    <dbReference type="NCBI Taxonomy" id="4572"/>
    <lineage>
        <taxon>Eukaryota</taxon>
        <taxon>Viridiplantae</taxon>
        <taxon>Streptophyta</taxon>
        <taxon>Embryophyta</taxon>
        <taxon>Tracheophyta</taxon>
        <taxon>Spermatophyta</taxon>
        <taxon>Magnoliopsida</taxon>
        <taxon>Liliopsida</taxon>
        <taxon>Poales</taxon>
        <taxon>Poaceae</taxon>
        <taxon>BOP clade</taxon>
        <taxon>Pooideae</taxon>
        <taxon>Triticodae</taxon>
        <taxon>Triticeae</taxon>
        <taxon>Triticinae</taxon>
        <taxon>Triticum</taxon>
    </lineage>
</organism>
<evidence type="ECO:0000259" key="7">
    <source>
        <dbReference type="Pfam" id="PF18052"/>
    </source>
</evidence>
<keyword evidence="3" id="KW-0677">Repeat</keyword>
<evidence type="ECO:0000256" key="6">
    <source>
        <dbReference type="ARBA" id="ARBA00023054"/>
    </source>
</evidence>
<evidence type="ECO:0000256" key="5">
    <source>
        <dbReference type="ARBA" id="ARBA00022821"/>
    </source>
</evidence>
<comment type="similarity">
    <text evidence="1">Belongs to the disease resistance NB-LRR family.</text>
</comment>
<keyword evidence="2" id="KW-0433">Leucine-rich repeat</keyword>
<dbReference type="Pfam" id="PF18052">
    <property type="entry name" value="Rx_N"/>
    <property type="match status" value="1"/>
</dbReference>
<keyword evidence="4" id="KW-0547">Nucleotide-binding</keyword>
<dbReference type="InterPro" id="IPR044974">
    <property type="entry name" value="Disease_R_plants"/>
</dbReference>
<dbReference type="eggNOG" id="KOG4658">
    <property type="taxonomic scope" value="Eukaryota"/>
</dbReference>
<dbReference type="InterPro" id="IPR055414">
    <property type="entry name" value="LRR_R13L4/SHOC2-like"/>
</dbReference>
<evidence type="ECO:0000313" key="10">
    <source>
        <dbReference type="EMBL" id="EMS55000.1"/>
    </source>
</evidence>
<dbReference type="Gene3D" id="3.80.10.10">
    <property type="entry name" value="Ribonuclease Inhibitor"/>
    <property type="match status" value="1"/>
</dbReference>
<sequence length="979" mass="112344">MAGMAQSAVDSLLGRLSALLVDEAQLLRGVRGDVRFIRDEMESMNSLLAHLTEAEHRAHHVRTWMKQVVGLARDSEAYVELFARQVGGGPRAGEGLLGSLRRMLQFLRTVPVRHRVATRIRELKDRVREVGKRRQRYGVTVPSVATEQGPAGGALTLIDDVEQLQTSFASAGDIWGRSLLELELDLDGEALFNQGIQHVIEEHIHNQYIGEPTCPHVLQILWDNKTMWDKPFVDRFALEIYHRCSRSALFEWKARVPAMYIDSDRYIHNWYGDGEIVTDLQQHIMRQIPAMISSAADIQTYLRRKRVLILLESTHKTHDTYHKRIKELIGDDDSDDYGFRRDRSIIIITADVTYSSHNYTRVYPPRAIYKAFYDKAKELTHEGVHCNHQYVEEILDKCYPHAFTMKMFMHLVQANPQRTDNELQNIMGSISSCIRLNKSVPKQMLMWCYNDLPSKYKSCLMYLSIFPKDRTITRTTLVRRWIAEGLINPTREYYTTQGQLDNATTLEVVAKHHFEMLVARGFIRPVDISDACNIKTCTLHHEASEFIARIAIDVNFVDTDLPQSFAQHLSIHNRIPLQACHPPMEVANDIVASLPYLAKSSQWKLLKVMDLEGCRGLKKKHLKIICKIILLRYFSLRNTDVTELPKQIEMLTCLETLDIRQTTVRAFATKSIMLPMLKHMLAGESQTCPPPSNNNPERFQESFVGVRLPNGVQRMEKLEMLSHVDVSHSVDDMISIGQLLRLRKLGVILDRKNRDGLLDLLFQQIEKLHGCLLSLSIQVNHPVTSDGVIIHDDADEVHALGSPPKLLRSLNIRGIRNGLLGWIAELDKLVKLTLSETYLGEDALGIIGNLGVLACLRLLHKSYNGSKLHIKNGEFISLKSLIVRGNDITSIHFNEGASPKLEMFVWSFARMEAMDGLDELYYLKKVELYGDCNPQPLRDQMWRRLYFQYLQDQMWRRLDFKHNGQQMLVQRDYEDVVAV</sequence>
<name>M7ZRL9_TRIUA</name>
<dbReference type="InterPro" id="IPR041118">
    <property type="entry name" value="Rx_N"/>
</dbReference>
<evidence type="ECO:0000259" key="9">
    <source>
        <dbReference type="Pfam" id="PF23598"/>
    </source>
</evidence>
<dbReference type="InterPro" id="IPR036388">
    <property type="entry name" value="WH-like_DNA-bd_sf"/>
</dbReference>
<dbReference type="InterPro" id="IPR032675">
    <property type="entry name" value="LRR_dom_sf"/>
</dbReference>
<evidence type="ECO:0000256" key="4">
    <source>
        <dbReference type="ARBA" id="ARBA00022741"/>
    </source>
</evidence>
<dbReference type="Gene3D" id="1.20.5.4130">
    <property type="match status" value="1"/>
</dbReference>
<evidence type="ECO:0000259" key="8">
    <source>
        <dbReference type="Pfam" id="PF23559"/>
    </source>
</evidence>
<dbReference type="OMA" id="ESTHKTH"/>
<evidence type="ECO:0000256" key="3">
    <source>
        <dbReference type="ARBA" id="ARBA00022737"/>
    </source>
</evidence>
<keyword evidence="5" id="KW-0611">Plant defense</keyword>
<dbReference type="STRING" id="4572.M7ZRL9"/>
<evidence type="ECO:0000256" key="2">
    <source>
        <dbReference type="ARBA" id="ARBA00022614"/>
    </source>
</evidence>
<keyword evidence="6" id="KW-0175">Coiled coil</keyword>
<dbReference type="InterPro" id="IPR038005">
    <property type="entry name" value="RX-like_CC"/>
</dbReference>
<dbReference type="AlphaFoldDB" id="M7ZRL9"/>
<dbReference type="Pfam" id="PF23559">
    <property type="entry name" value="WHD_DRP"/>
    <property type="match status" value="1"/>
</dbReference>
<gene>
    <name evidence="10" type="ORF">TRIUR3_11543</name>
</gene>
<dbReference type="EMBL" id="KD175673">
    <property type="protein sequence ID" value="EMS55000.1"/>
    <property type="molecule type" value="Genomic_DNA"/>
</dbReference>
<reference evidence="10" key="1">
    <citation type="journal article" date="2013" name="Nature">
        <title>Draft genome of the wheat A-genome progenitor Triticum urartu.</title>
        <authorList>
            <person name="Ling H.Q."/>
            <person name="Zhao S."/>
            <person name="Liu D."/>
            <person name="Wang J."/>
            <person name="Sun H."/>
            <person name="Zhang C."/>
            <person name="Fan H."/>
            <person name="Li D."/>
            <person name="Dong L."/>
            <person name="Tao Y."/>
            <person name="Gao C."/>
            <person name="Wu H."/>
            <person name="Li Y."/>
            <person name="Cui Y."/>
            <person name="Guo X."/>
            <person name="Zheng S."/>
            <person name="Wang B."/>
            <person name="Yu K."/>
            <person name="Liang Q."/>
            <person name="Yang W."/>
            <person name="Lou X."/>
            <person name="Chen J."/>
            <person name="Feng M."/>
            <person name="Jian J."/>
            <person name="Zhang X."/>
            <person name="Luo G."/>
            <person name="Jiang Y."/>
            <person name="Liu J."/>
            <person name="Wang Z."/>
            <person name="Sha Y."/>
            <person name="Zhang B."/>
            <person name="Wu H."/>
            <person name="Tang D."/>
            <person name="Shen Q."/>
            <person name="Xue P."/>
            <person name="Zou S."/>
            <person name="Wang X."/>
            <person name="Liu X."/>
            <person name="Wang F."/>
            <person name="Yang Y."/>
            <person name="An X."/>
            <person name="Dong Z."/>
            <person name="Zhang K."/>
            <person name="Zhang X."/>
            <person name="Luo M.C."/>
            <person name="Dvorak J."/>
            <person name="Tong Y."/>
            <person name="Wang J."/>
            <person name="Yang H."/>
            <person name="Li Z."/>
            <person name="Wang D."/>
            <person name="Zhang A."/>
            <person name="Wang J."/>
        </authorList>
    </citation>
    <scope>NUCLEOTIDE SEQUENCE</scope>
</reference>
<protein>
    <submittedName>
        <fullName evidence="10">Disease resistance protein RPM1</fullName>
    </submittedName>
</protein>
<dbReference type="OrthoDB" id="680362at2759"/>
<dbReference type="InterPro" id="IPR058922">
    <property type="entry name" value="WHD_DRP"/>
</dbReference>
<feature type="domain" description="Disease resistance R13L4/SHOC-2-like LRR" evidence="9">
    <location>
        <begin position="598"/>
        <end position="933"/>
    </location>
</feature>
<feature type="domain" description="Disease resistance protein winged helix" evidence="8">
    <location>
        <begin position="465"/>
        <end position="541"/>
    </location>
</feature>
<dbReference type="PANTHER" id="PTHR23155">
    <property type="entry name" value="DISEASE RESISTANCE PROTEIN RP"/>
    <property type="match status" value="1"/>
</dbReference>
<evidence type="ECO:0000256" key="1">
    <source>
        <dbReference type="ARBA" id="ARBA00008894"/>
    </source>
</evidence>
<accession>M7ZRL9</accession>
<proteinExistence type="inferred from homology"/>
<dbReference type="Pfam" id="PF23598">
    <property type="entry name" value="LRR_14"/>
    <property type="match status" value="1"/>
</dbReference>
<dbReference type="Gene3D" id="1.10.10.10">
    <property type="entry name" value="Winged helix-like DNA-binding domain superfamily/Winged helix DNA-binding domain"/>
    <property type="match status" value="1"/>
</dbReference>
<dbReference type="GO" id="GO:0098542">
    <property type="term" value="P:defense response to other organism"/>
    <property type="evidence" value="ECO:0007669"/>
    <property type="project" value="TreeGrafter"/>
</dbReference>
<dbReference type="GO" id="GO:0000166">
    <property type="term" value="F:nucleotide binding"/>
    <property type="evidence" value="ECO:0007669"/>
    <property type="project" value="UniProtKB-KW"/>
</dbReference>